<protein>
    <submittedName>
        <fullName evidence="1">Uncharacterized protein</fullName>
    </submittedName>
</protein>
<sequence length="67" mass="8118">MKTKDYKEKCMNKFNEIRLLLCGHIHKVRALYFLFIFHFSLDFSKDEQKHPSCKRCLAAMHRITSLR</sequence>
<gene>
    <name evidence="1" type="ORF">BK775_36835</name>
</gene>
<dbReference type="EMBL" id="NFEN01000251">
    <property type="protein sequence ID" value="OUA13302.1"/>
    <property type="molecule type" value="Genomic_DNA"/>
</dbReference>
<comment type="caution">
    <text evidence="1">The sequence shown here is derived from an EMBL/GenBank/DDBJ whole genome shotgun (WGS) entry which is preliminary data.</text>
</comment>
<dbReference type="Proteomes" id="UP000195077">
    <property type="component" value="Unassembled WGS sequence"/>
</dbReference>
<name>A0A9X6KL65_BACTU</name>
<reference evidence="1 2" key="1">
    <citation type="submission" date="2016-10" db="EMBL/GenBank/DDBJ databases">
        <title>Comparative genomics of Bacillus thuringiensis reveals a path to pathogens against multiple invertebrate hosts.</title>
        <authorList>
            <person name="Zheng J."/>
            <person name="Gao Q."/>
            <person name="Liu H."/>
            <person name="Peng D."/>
            <person name="Ruan L."/>
            <person name="Sun M."/>
        </authorList>
    </citation>
    <scope>NUCLEOTIDE SEQUENCE [LARGE SCALE GENOMIC DNA]</scope>
    <source>
        <strain evidence="1">I13</strain>
    </source>
</reference>
<accession>A0A9X6KL65</accession>
<evidence type="ECO:0000313" key="2">
    <source>
        <dbReference type="Proteomes" id="UP000195077"/>
    </source>
</evidence>
<dbReference type="AlphaFoldDB" id="A0A9X6KL65"/>
<evidence type="ECO:0000313" key="1">
    <source>
        <dbReference type="EMBL" id="OUA13302.1"/>
    </source>
</evidence>
<proteinExistence type="predicted"/>
<organism evidence="1 2">
    <name type="scientific">Bacillus thuringiensis</name>
    <dbReference type="NCBI Taxonomy" id="1428"/>
    <lineage>
        <taxon>Bacteria</taxon>
        <taxon>Bacillati</taxon>
        <taxon>Bacillota</taxon>
        <taxon>Bacilli</taxon>
        <taxon>Bacillales</taxon>
        <taxon>Bacillaceae</taxon>
        <taxon>Bacillus</taxon>
        <taxon>Bacillus cereus group</taxon>
    </lineage>
</organism>